<dbReference type="PATRIC" id="fig|1630135.4.peg.372"/>
<dbReference type="KEGG" id="dva:DAD186_03700"/>
<dbReference type="AlphaFoldDB" id="A0A1B0ZG63"/>
<dbReference type="NCBIfam" id="NF005927">
    <property type="entry name" value="PRK07942.1"/>
    <property type="match status" value="1"/>
</dbReference>
<dbReference type="Proteomes" id="UP000092596">
    <property type="component" value="Chromosome"/>
</dbReference>
<dbReference type="EMBL" id="CP012117">
    <property type="protein sequence ID" value="ANP26927.1"/>
    <property type="molecule type" value="Genomic_DNA"/>
</dbReference>
<dbReference type="SMART" id="SM00479">
    <property type="entry name" value="EXOIII"/>
    <property type="match status" value="1"/>
</dbReference>
<dbReference type="GO" id="GO:0003676">
    <property type="term" value="F:nucleic acid binding"/>
    <property type="evidence" value="ECO:0007669"/>
    <property type="project" value="InterPro"/>
</dbReference>
<evidence type="ECO:0000256" key="1">
    <source>
        <dbReference type="ARBA" id="ARBA00022722"/>
    </source>
</evidence>
<feature type="domain" description="Exonuclease" evidence="4">
    <location>
        <begin position="7"/>
        <end position="191"/>
    </location>
</feature>
<name>A0A1B0ZG63_9MICO</name>
<dbReference type="CDD" id="cd06127">
    <property type="entry name" value="DEDDh"/>
    <property type="match status" value="1"/>
</dbReference>
<dbReference type="GO" id="GO:0008408">
    <property type="term" value="F:3'-5' exonuclease activity"/>
    <property type="evidence" value="ECO:0007669"/>
    <property type="project" value="TreeGrafter"/>
</dbReference>
<dbReference type="InterPro" id="IPR012337">
    <property type="entry name" value="RNaseH-like_sf"/>
</dbReference>
<dbReference type="GO" id="GO:0005829">
    <property type="term" value="C:cytosol"/>
    <property type="evidence" value="ECO:0007669"/>
    <property type="project" value="TreeGrafter"/>
</dbReference>
<dbReference type="SUPFAM" id="SSF53098">
    <property type="entry name" value="Ribonuclease H-like"/>
    <property type="match status" value="1"/>
</dbReference>
<accession>A0A1B0ZG63</accession>
<dbReference type="Pfam" id="PF00929">
    <property type="entry name" value="RNase_T"/>
    <property type="match status" value="1"/>
</dbReference>
<dbReference type="InterPro" id="IPR013520">
    <property type="entry name" value="Ribonucl_H"/>
</dbReference>
<reference evidence="5 6" key="1">
    <citation type="submission" date="2015-06" db="EMBL/GenBank/DDBJ databases">
        <title>Investigation of pathophysiology for high-risk pregnancy and development of treatment modality based on it.</title>
        <authorList>
            <person name="Kim B.-C."/>
            <person name="Lim S."/>
        </authorList>
    </citation>
    <scope>NUCLEOTIDE SEQUENCE [LARGE SCALE GENOMIC DNA]</scope>
    <source>
        <strain evidence="5 6">AD1-86</strain>
    </source>
</reference>
<evidence type="ECO:0000256" key="3">
    <source>
        <dbReference type="ARBA" id="ARBA00022839"/>
    </source>
</evidence>
<keyword evidence="2" id="KW-0378">Hydrolase</keyword>
<dbReference type="PANTHER" id="PTHR30231:SF4">
    <property type="entry name" value="PROTEIN NEN2"/>
    <property type="match status" value="1"/>
</dbReference>
<dbReference type="STRING" id="1630135.DAD186_03700"/>
<sequence length="234" mass="25939">MSWIDGPMLGFDTETTGTDTANDRIVTAALVFSTGPGREGETIATWLINPGMEIPEQASRVHGISSEHARAYGMEPTPALEEIALRIVECLEQGAPIVAFNGGFDLSIIEAELRRNNLPTLEDRLGRAIAPVVDPLVLDRGLDRYRKGKRNLSTLMEVYGVEEPEGNMHTADVDVSMTLDVLRAMAKKHTVIAESDLAELHKKQIELHRAWAENFIEYLKRQGKTPDVNPVWPL</sequence>
<dbReference type="PANTHER" id="PTHR30231">
    <property type="entry name" value="DNA POLYMERASE III SUBUNIT EPSILON"/>
    <property type="match status" value="1"/>
</dbReference>
<dbReference type="RefSeq" id="WP_065247261.1">
    <property type="nucleotide sequence ID" value="NZ_CP012117.1"/>
</dbReference>
<evidence type="ECO:0000313" key="5">
    <source>
        <dbReference type="EMBL" id="ANP26927.1"/>
    </source>
</evidence>
<evidence type="ECO:0000256" key="2">
    <source>
        <dbReference type="ARBA" id="ARBA00022801"/>
    </source>
</evidence>
<gene>
    <name evidence="5" type="ORF">DAD186_03700</name>
</gene>
<evidence type="ECO:0000259" key="4">
    <source>
        <dbReference type="SMART" id="SM00479"/>
    </source>
</evidence>
<keyword evidence="1" id="KW-0540">Nuclease</keyword>
<dbReference type="Gene3D" id="3.30.420.10">
    <property type="entry name" value="Ribonuclease H-like superfamily/Ribonuclease H"/>
    <property type="match status" value="1"/>
</dbReference>
<evidence type="ECO:0000313" key="6">
    <source>
        <dbReference type="Proteomes" id="UP000092596"/>
    </source>
</evidence>
<proteinExistence type="predicted"/>
<keyword evidence="3" id="KW-0269">Exonuclease</keyword>
<dbReference type="InterPro" id="IPR036397">
    <property type="entry name" value="RNaseH_sf"/>
</dbReference>
<protein>
    <recommendedName>
        <fullName evidence="4">Exonuclease domain-containing protein</fullName>
    </recommendedName>
</protein>
<organism evidence="5 6">
    <name type="scientific">Dermabacter vaginalis</name>
    <dbReference type="NCBI Taxonomy" id="1630135"/>
    <lineage>
        <taxon>Bacteria</taxon>
        <taxon>Bacillati</taxon>
        <taxon>Actinomycetota</taxon>
        <taxon>Actinomycetes</taxon>
        <taxon>Micrococcales</taxon>
        <taxon>Dermabacteraceae</taxon>
        <taxon>Dermabacter</taxon>
    </lineage>
</organism>